<evidence type="ECO:0000259" key="4">
    <source>
        <dbReference type="PROSITE" id="PS50048"/>
    </source>
</evidence>
<feature type="region of interest" description="Disordered" evidence="3">
    <location>
        <begin position="101"/>
        <end position="120"/>
    </location>
</feature>
<sequence>MTNSGVRKRTFTGCITCRQRRSKCDEKRPVCSSCSTLGIKCQGYEPKLVWVTDGREYSQERQSHRGAVYRYPLFSESRRQALVSKLTKSLGRQSLTKAINDVDEWDGPDESDNADSSLTRGPFSVFAMSQEACSKNTPSCSSTVETSSSESVQSHVNKPDDSHTAADVRLLPSHDWKLSFDQDLEGLLDEHIGGTNDTASMLTLSPHKASLDFYNADFASMFPPGSPKLFMQGPSPELWDYYSSNLSVPFSPSSLALDQASDVDGLLSQMEPLLRHYKERVLEPAAEIRQWRRSPWQILFWPCALETYGEMKLWNTAPHARSAVLHAILANSAFHLHTTEQSDGKWHDFGMKYQNKAKKLLFQALQDEILGVAKAKYKELLMAILSVAMVSLFAKPEAFKGYLLAAEYVIRHRGLNKQHSVKARTLQHMYTHLRILTEGTCTFADCVNEFAGLNHNAVAPAVLPKFEIVDNLHTNQLNPSASGPSHDIHFRAQRQHEDILYSSIYGVPESLMGLLSRIVACANEKDKATTGSSENVAISPSLQKHLQTLELEMWSWNVPIGPVRPHSGEHTLYTFEERNSTVDTTLSRAMHQAVIIYFYRRVYDTDAMVLQEQVRKCLDDLEPCMGQKAGDQDFATSIAWATYIAACGAVTPDLRQRALGYLDKIDSHGVMLTPKPVAQISRFWQRRLERGLFSPGEHGIPVGTAA</sequence>
<dbReference type="PROSITE" id="PS00463">
    <property type="entry name" value="ZN2_CY6_FUNGAL_1"/>
    <property type="match status" value="1"/>
</dbReference>
<evidence type="ECO:0000256" key="1">
    <source>
        <dbReference type="ARBA" id="ARBA00004123"/>
    </source>
</evidence>
<dbReference type="CDD" id="cd00067">
    <property type="entry name" value="GAL4"/>
    <property type="match status" value="1"/>
</dbReference>
<evidence type="ECO:0000256" key="2">
    <source>
        <dbReference type="ARBA" id="ARBA00023242"/>
    </source>
</evidence>
<feature type="compositionally biased region" description="Acidic residues" evidence="3">
    <location>
        <begin position="101"/>
        <end position="113"/>
    </location>
</feature>
<dbReference type="Pfam" id="PF11951">
    <property type="entry name" value="Fungal_trans_2"/>
    <property type="match status" value="1"/>
</dbReference>
<dbReference type="AlphaFoldDB" id="A0A179F5X5"/>
<dbReference type="GeneID" id="28849684"/>
<dbReference type="InterPro" id="IPR021858">
    <property type="entry name" value="Fun_TF"/>
</dbReference>
<dbReference type="SMART" id="SM00066">
    <property type="entry name" value="GAL4"/>
    <property type="match status" value="1"/>
</dbReference>
<dbReference type="GO" id="GO:0008270">
    <property type="term" value="F:zinc ion binding"/>
    <property type="evidence" value="ECO:0007669"/>
    <property type="project" value="InterPro"/>
</dbReference>
<keyword evidence="2" id="KW-0539">Nucleus</keyword>
<reference evidence="5 6" key="1">
    <citation type="journal article" date="2016" name="PLoS Pathog.">
        <title>Biosynthesis of antibiotic leucinostatins in bio-control fungus Purpureocillium lilacinum and their inhibition on phytophthora revealed by genome mining.</title>
        <authorList>
            <person name="Wang G."/>
            <person name="Liu Z."/>
            <person name="Lin R."/>
            <person name="Li E."/>
            <person name="Mao Z."/>
            <person name="Ling J."/>
            <person name="Yang Y."/>
            <person name="Yin W.B."/>
            <person name="Xie B."/>
        </authorList>
    </citation>
    <scope>NUCLEOTIDE SEQUENCE [LARGE SCALE GENOMIC DNA]</scope>
    <source>
        <strain evidence="5">170</strain>
    </source>
</reference>
<dbReference type="PANTHER" id="PTHR37534">
    <property type="entry name" value="TRANSCRIPTIONAL ACTIVATOR PROTEIN UGA3"/>
    <property type="match status" value="1"/>
</dbReference>
<comment type="caution">
    <text evidence="5">The sequence shown here is derived from an EMBL/GenBank/DDBJ whole genome shotgun (WGS) entry which is preliminary data.</text>
</comment>
<dbReference type="RefSeq" id="XP_018138451.1">
    <property type="nucleotide sequence ID" value="XM_018285690.1"/>
</dbReference>
<dbReference type="STRING" id="1380566.A0A179F5X5"/>
<gene>
    <name evidence="5" type="ORF">VFPPC_06697</name>
</gene>
<dbReference type="GO" id="GO:0000976">
    <property type="term" value="F:transcription cis-regulatory region binding"/>
    <property type="evidence" value="ECO:0007669"/>
    <property type="project" value="TreeGrafter"/>
</dbReference>
<feature type="compositionally biased region" description="Low complexity" evidence="3">
    <location>
        <begin position="139"/>
        <end position="154"/>
    </location>
</feature>
<evidence type="ECO:0000313" key="5">
    <source>
        <dbReference type="EMBL" id="OAQ60573.1"/>
    </source>
</evidence>
<dbReference type="PROSITE" id="PS50048">
    <property type="entry name" value="ZN2_CY6_FUNGAL_2"/>
    <property type="match status" value="1"/>
</dbReference>
<dbReference type="InterPro" id="IPR001138">
    <property type="entry name" value="Zn2Cys6_DnaBD"/>
</dbReference>
<dbReference type="PANTHER" id="PTHR37534:SF7">
    <property type="entry name" value="TRANSCRIPTIONAL ACTIVATOR PROTEIN UGA3"/>
    <property type="match status" value="1"/>
</dbReference>
<dbReference type="OrthoDB" id="3477330at2759"/>
<dbReference type="GO" id="GO:0000981">
    <property type="term" value="F:DNA-binding transcription factor activity, RNA polymerase II-specific"/>
    <property type="evidence" value="ECO:0007669"/>
    <property type="project" value="InterPro"/>
</dbReference>
<dbReference type="EMBL" id="LSBJ02000008">
    <property type="protein sequence ID" value="OAQ60573.1"/>
    <property type="molecule type" value="Genomic_DNA"/>
</dbReference>
<dbReference type="Proteomes" id="UP000078397">
    <property type="component" value="Unassembled WGS sequence"/>
</dbReference>
<evidence type="ECO:0000313" key="6">
    <source>
        <dbReference type="Proteomes" id="UP000078397"/>
    </source>
</evidence>
<comment type="subcellular location">
    <subcellularLocation>
        <location evidence="1">Nucleus</location>
    </subcellularLocation>
</comment>
<feature type="region of interest" description="Disordered" evidence="3">
    <location>
        <begin position="137"/>
        <end position="163"/>
    </location>
</feature>
<feature type="domain" description="Zn(2)-C6 fungal-type" evidence="4">
    <location>
        <begin position="13"/>
        <end position="41"/>
    </location>
</feature>
<dbReference type="SUPFAM" id="SSF57701">
    <property type="entry name" value="Zn2/Cys6 DNA-binding domain"/>
    <property type="match status" value="1"/>
</dbReference>
<protein>
    <submittedName>
        <fullName evidence="5">Zn(II)2Cys6 transcription factor</fullName>
    </submittedName>
</protein>
<dbReference type="GO" id="GO:0045944">
    <property type="term" value="P:positive regulation of transcription by RNA polymerase II"/>
    <property type="evidence" value="ECO:0007669"/>
    <property type="project" value="TreeGrafter"/>
</dbReference>
<proteinExistence type="predicted"/>
<dbReference type="Pfam" id="PF00172">
    <property type="entry name" value="Zn_clus"/>
    <property type="match status" value="1"/>
</dbReference>
<dbReference type="Gene3D" id="4.10.240.10">
    <property type="entry name" value="Zn(2)-C6 fungal-type DNA-binding domain"/>
    <property type="match status" value="1"/>
</dbReference>
<dbReference type="InterPro" id="IPR036864">
    <property type="entry name" value="Zn2-C6_fun-type_DNA-bd_sf"/>
</dbReference>
<name>A0A179F5X5_METCM</name>
<organism evidence="5 6">
    <name type="scientific">Pochonia chlamydosporia 170</name>
    <dbReference type="NCBI Taxonomy" id="1380566"/>
    <lineage>
        <taxon>Eukaryota</taxon>
        <taxon>Fungi</taxon>
        <taxon>Dikarya</taxon>
        <taxon>Ascomycota</taxon>
        <taxon>Pezizomycotina</taxon>
        <taxon>Sordariomycetes</taxon>
        <taxon>Hypocreomycetidae</taxon>
        <taxon>Hypocreales</taxon>
        <taxon>Clavicipitaceae</taxon>
        <taxon>Pochonia</taxon>
    </lineage>
</organism>
<evidence type="ECO:0000256" key="3">
    <source>
        <dbReference type="SAM" id="MobiDB-lite"/>
    </source>
</evidence>
<dbReference type="GO" id="GO:0005634">
    <property type="term" value="C:nucleus"/>
    <property type="evidence" value="ECO:0007669"/>
    <property type="project" value="UniProtKB-SubCell"/>
</dbReference>
<dbReference type="KEGG" id="pchm:VFPPC_06697"/>
<keyword evidence="6" id="KW-1185">Reference proteome</keyword>
<accession>A0A179F5X5</accession>